<dbReference type="InterPro" id="IPR016518">
    <property type="entry name" value="Alpha-L-fucosidase"/>
</dbReference>
<dbReference type="PANTHER" id="PTHR31084:SF3">
    <property type="entry name" value="ALPHA-FUCOSIDASE A"/>
    <property type="match status" value="1"/>
</dbReference>
<feature type="domain" description="Glycosyl hydrolase family 95 catalytic" evidence="4">
    <location>
        <begin position="305"/>
        <end position="720"/>
    </location>
</feature>
<dbReference type="Pfam" id="PF14498">
    <property type="entry name" value="Glyco_hyd_65N_2"/>
    <property type="match status" value="1"/>
</dbReference>
<dbReference type="AlphaFoldDB" id="A0A9P6LH57"/>
<dbReference type="GeneID" id="62165145"/>
<dbReference type="PANTHER" id="PTHR31084">
    <property type="entry name" value="ALPHA-L-FUCOSIDASE 2"/>
    <property type="match status" value="1"/>
</dbReference>
<feature type="domain" description="Glycosyl hydrolase family 95 N-terminal" evidence="2">
    <location>
        <begin position="23"/>
        <end position="274"/>
    </location>
</feature>
<dbReference type="PIRSF" id="PIRSF007663">
    <property type="entry name" value="UCP007663"/>
    <property type="match status" value="1"/>
</dbReference>
<keyword evidence="1" id="KW-0732">Signal</keyword>
<evidence type="ECO:0008006" key="7">
    <source>
        <dbReference type="Google" id="ProtNLM"/>
    </source>
</evidence>
<keyword evidence="6" id="KW-1185">Reference proteome</keyword>
<dbReference type="InterPro" id="IPR027414">
    <property type="entry name" value="GH95_N_dom"/>
</dbReference>
<dbReference type="InterPro" id="IPR054363">
    <property type="entry name" value="GH95_cat"/>
</dbReference>
<sequence>MKAQLSCLLLSYTTFGLSEARSLWSSVPATFGDRNGDGYILKTGYPVGNGKLGAIPFGPPGSEKVNLNVDSLWAGGPFEASNYTGGNPTEPKYGALPEIRATIFENGTGDVSPLLGVGSSYGGNRVLANLTVDIEGISEYSDYRRTLDLKTGVHHTKFTANQTGFEISHFCSYPDQVCVYHIASEKNLPAVKVGYENTLVDQDTFEVSCGEDNVRFTGVTQLGPPEGMKFDSIARIDKGAATTSCACAGVLKITPAEDQKILTIIIGAETNYDQKKGNAENNYSFKGEDPGPIVEKTTSDAVTKSFDKILGDHIADYQSLEGAFELSLPDTLGSEEKETGKLISDYIYTDGGDPYLEALLFDYSRHLLITSSRANSLPANLQGRWTEQLWPAWSADYHANINLQMNYWAADQTGLGETQHALWDYMEDTWVPRGTETAKLLYNADGWVVHNEMNTFGHTAMKEGAEWANYPAAAAWMMQHVWDNFEYTQDLDWFTRQGYPLIKGVAAFWLSQLQEDLFFNDGTLVVNPCNSPETGPTTFGCTHYHQQIHQVFEAVLHGATFVSEPDAEFLENVASSMDRLDKGVHVAEWGGMKEWKLPDSYGYDGKSTHRHLSHLTGWYPGYSVSSFLGGYTNSTIQSVVRETLIARGMGNAQDANAGWAKVWRTACWARLNETDKAYEQLRYAIDVNFAPNGFSMYSGLNQPFQIDANFGLGGAVLSMLVVDLPLSFSSRDASRTVVLGPAIPKAWGGGSVKGLRIRGGGAVDFSWDDEGLVTEAAVKQVGNALSKSKVRFVNVAGTELAVL</sequence>
<accession>A0A9P6LH57</accession>
<protein>
    <recommendedName>
        <fullName evidence="7">Alpha-fucosidase A</fullName>
    </recommendedName>
</protein>
<evidence type="ECO:0000313" key="5">
    <source>
        <dbReference type="EMBL" id="KAF9873193.1"/>
    </source>
</evidence>
<dbReference type="GO" id="GO:0004560">
    <property type="term" value="F:alpha-L-fucosidase activity"/>
    <property type="evidence" value="ECO:0007669"/>
    <property type="project" value="InterPro"/>
</dbReference>
<feature type="signal peptide" evidence="1">
    <location>
        <begin position="1"/>
        <end position="20"/>
    </location>
</feature>
<dbReference type="GO" id="GO:0005975">
    <property type="term" value="P:carbohydrate metabolic process"/>
    <property type="evidence" value="ECO:0007669"/>
    <property type="project" value="InterPro"/>
</dbReference>
<evidence type="ECO:0000259" key="4">
    <source>
        <dbReference type="Pfam" id="PF22124"/>
    </source>
</evidence>
<reference evidence="5" key="1">
    <citation type="submission" date="2020-03" db="EMBL/GenBank/DDBJ databases">
        <authorList>
            <person name="He L."/>
        </authorList>
    </citation>
    <scope>NUCLEOTIDE SEQUENCE</scope>
    <source>
        <strain evidence="5">CkLH20</strain>
    </source>
</reference>
<feature type="chain" id="PRO_5040156758" description="Alpha-fucosidase A" evidence="1">
    <location>
        <begin position="21"/>
        <end position="803"/>
    </location>
</feature>
<dbReference type="SUPFAM" id="SSF48208">
    <property type="entry name" value="Six-hairpin glycosidases"/>
    <property type="match status" value="1"/>
</dbReference>
<evidence type="ECO:0000313" key="6">
    <source>
        <dbReference type="Proteomes" id="UP000781932"/>
    </source>
</evidence>
<organism evidence="5 6">
    <name type="scientific">Colletotrichum karsti</name>
    <dbReference type="NCBI Taxonomy" id="1095194"/>
    <lineage>
        <taxon>Eukaryota</taxon>
        <taxon>Fungi</taxon>
        <taxon>Dikarya</taxon>
        <taxon>Ascomycota</taxon>
        <taxon>Pezizomycotina</taxon>
        <taxon>Sordariomycetes</taxon>
        <taxon>Hypocreomycetidae</taxon>
        <taxon>Glomerellales</taxon>
        <taxon>Glomerellaceae</taxon>
        <taxon>Colletotrichum</taxon>
        <taxon>Colletotrichum boninense species complex</taxon>
    </lineage>
</organism>
<dbReference type="InterPro" id="IPR008928">
    <property type="entry name" value="6-hairpin_glycosidase_sf"/>
</dbReference>
<name>A0A9P6LH57_9PEZI</name>
<dbReference type="RefSeq" id="XP_038742654.1">
    <property type="nucleotide sequence ID" value="XM_038892071.1"/>
</dbReference>
<dbReference type="EMBL" id="JAATWM020000033">
    <property type="protein sequence ID" value="KAF9873193.1"/>
    <property type="molecule type" value="Genomic_DNA"/>
</dbReference>
<dbReference type="OrthoDB" id="2848340at2759"/>
<dbReference type="InterPro" id="IPR012341">
    <property type="entry name" value="6hp_glycosidase-like_sf"/>
</dbReference>
<reference evidence="5" key="2">
    <citation type="submission" date="2020-11" db="EMBL/GenBank/DDBJ databases">
        <title>Whole genome sequencing of Colletotrichum sp.</title>
        <authorList>
            <person name="Li H."/>
        </authorList>
    </citation>
    <scope>NUCLEOTIDE SEQUENCE</scope>
    <source>
        <strain evidence="5">CkLH20</strain>
    </source>
</reference>
<dbReference type="Proteomes" id="UP000781932">
    <property type="component" value="Unassembled WGS sequence"/>
</dbReference>
<evidence type="ECO:0000259" key="3">
    <source>
        <dbReference type="Pfam" id="PF21307"/>
    </source>
</evidence>
<comment type="caution">
    <text evidence="5">The sequence shown here is derived from an EMBL/GenBank/DDBJ whole genome shotgun (WGS) entry which is preliminary data.</text>
</comment>
<proteinExistence type="predicted"/>
<dbReference type="InterPro" id="IPR049053">
    <property type="entry name" value="AFCA-like_C"/>
</dbReference>
<dbReference type="Gene3D" id="1.50.10.10">
    <property type="match status" value="1"/>
</dbReference>
<gene>
    <name evidence="5" type="ORF">CkaCkLH20_09356</name>
</gene>
<dbReference type="Pfam" id="PF22124">
    <property type="entry name" value="Glyco_hydro_95_cat"/>
    <property type="match status" value="1"/>
</dbReference>
<feature type="domain" description="Alpha fucosidase A-like C-terminal" evidence="3">
    <location>
        <begin position="737"/>
        <end position="779"/>
    </location>
</feature>
<evidence type="ECO:0000259" key="2">
    <source>
        <dbReference type="Pfam" id="PF14498"/>
    </source>
</evidence>
<dbReference type="Pfam" id="PF21307">
    <property type="entry name" value="Glyco_hydro_95_C"/>
    <property type="match status" value="1"/>
</dbReference>
<evidence type="ECO:0000256" key="1">
    <source>
        <dbReference type="SAM" id="SignalP"/>
    </source>
</evidence>